<dbReference type="GeneID" id="6775102"/>
<accession>B4DCU1</accession>
<gene>
    <name evidence="1" type="primary">J</name>
</gene>
<evidence type="ECO:0000313" key="1">
    <source>
        <dbReference type="EMBL" id="ACG69470.1"/>
    </source>
</evidence>
<dbReference type="Proteomes" id="UP000000734">
    <property type="component" value="Genome"/>
</dbReference>
<dbReference type="EMBL" id="AF226853">
    <property type="protein sequence ID" value="ACG69470.1"/>
    <property type="molecule type" value="Genomic_RNA"/>
</dbReference>
<reference evidence="1 2" key="1">
    <citation type="journal article" date="2000" name="Virology">
        <title>Characterization of phi8, a bacteriophage containing three double-stranded RNA genomic segments and distantly related to Phi6.</title>
        <authorList>
            <person name="Hoogstraten D."/>
            <person name="Qiao X."/>
            <person name="Sun Y."/>
            <person name="Hu A."/>
            <person name="Onodera S."/>
            <person name="Mindich L."/>
        </authorList>
    </citation>
    <scope>NUCLEOTIDE SEQUENCE [LARGE SCALE GENOMIC DNA]</scope>
</reference>
<protein>
    <submittedName>
        <fullName evidence="1">PJ</fullName>
    </submittedName>
</protein>
<proteinExistence type="predicted"/>
<keyword evidence="2" id="KW-1185">Reference proteome</keyword>
<evidence type="ECO:0000313" key="2">
    <source>
        <dbReference type="Proteomes" id="UP000000734"/>
    </source>
</evidence>
<dbReference type="RefSeq" id="YP_002128393.1">
    <property type="nucleotide sequence ID" value="NC_003301.1"/>
</dbReference>
<name>B4DCU1_9VIRU</name>
<sequence length="78" mass="8769">MLILASQFSKRPLLIWENGVMAAIERGSIVRISNMELASVHRFAAMRKLVEINVNEVDPAIIEDYLKQTGQTQSAKRA</sequence>
<organism evidence="1 2">
    <name type="scientific">Pseudomonas phage phi8</name>
    <dbReference type="NCBI Taxonomy" id="120086"/>
    <lineage>
        <taxon>Viruses</taxon>
        <taxon>Riboviria</taxon>
        <taxon>Orthornavirae</taxon>
        <taxon>Duplornaviricota</taxon>
        <taxon>Vidaverviricetes</taxon>
        <taxon>Mindivirales</taxon>
        <taxon>Cystoviridae</taxon>
        <taxon>Alphacystovirus</taxon>
        <taxon>Alphacystovirus phi8</taxon>
        <taxon>Cystovirus phi8</taxon>
    </lineage>
</organism>
<dbReference type="KEGG" id="vg:6775102"/>